<feature type="region of interest" description="Disordered" evidence="1">
    <location>
        <begin position="62"/>
        <end position="179"/>
    </location>
</feature>
<organism evidence="3 4">
    <name type="scientific">Hemibagrus wyckioides</name>
    <dbReference type="NCBI Taxonomy" id="337641"/>
    <lineage>
        <taxon>Eukaryota</taxon>
        <taxon>Metazoa</taxon>
        <taxon>Chordata</taxon>
        <taxon>Craniata</taxon>
        <taxon>Vertebrata</taxon>
        <taxon>Euteleostomi</taxon>
        <taxon>Actinopterygii</taxon>
        <taxon>Neopterygii</taxon>
        <taxon>Teleostei</taxon>
        <taxon>Ostariophysi</taxon>
        <taxon>Siluriformes</taxon>
        <taxon>Bagridae</taxon>
        <taxon>Hemibagrus</taxon>
    </lineage>
</organism>
<protein>
    <submittedName>
        <fullName evidence="3">Uncharacterized protein</fullName>
    </submittedName>
</protein>
<accession>A0A9D3SV09</accession>
<feature type="compositionally biased region" description="Polar residues" evidence="1">
    <location>
        <begin position="67"/>
        <end position="78"/>
    </location>
</feature>
<evidence type="ECO:0000256" key="1">
    <source>
        <dbReference type="SAM" id="MobiDB-lite"/>
    </source>
</evidence>
<feature type="compositionally biased region" description="Basic and acidic residues" evidence="1">
    <location>
        <begin position="144"/>
        <end position="154"/>
    </location>
</feature>
<feature type="region of interest" description="Disordered" evidence="1">
    <location>
        <begin position="215"/>
        <end position="286"/>
    </location>
</feature>
<proteinExistence type="predicted"/>
<dbReference type="Proteomes" id="UP000824219">
    <property type="component" value="Linkage Group LG01"/>
</dbReference>
<keyword evidence="2" id="KW-0732">Signal</keyword>
<sequence>MRLSCISPVLSMLLFIAFVHSAALKGQNEDFLNFLNEAFNSYSPEPAVVTVSGPSNAVGVPDPIGVCSTSTPVDNPTDTADEKSKENSKSADQTDSKSAERTYMDKHVKTETEKQPSKTRENSGSQEMYGPWDSVTDQKRKRRIDTERGREEQRLSQITETEATIMDVPDQPQAKERNRNVYLSSKDSIPLSDSQNIIDQSQECVEVSSWMMGYPDGENTSVGGAGVEPQSKEGVAKYEHQPRKLCDARKRLRTPRAQREQLETERVNSELLDRDNSNESIPAQTL</sequence>
<feature type="compositionally biased region" description="Basic and acidic residues" evidence="1">
    <location>
        <begin position="230"/>
        <end position="249"/>
    </location>
</feature>
<evidence type="ECO:0000256" key="2">
    <source>
        <dbReference type="SAM" id="SignalP"/>
    </source>
</evidence>
<reference evidence="3 4" key="1">
    <citation type="submission" date="2021-06" db="EMBL/GenBank/DDBJ databases">
        <title>Chromosome-level genome assembly of the red-tail catfish (Hemibagrus wyckioides).</title>
        <authorList>
            <person name="Shao F."/>
        </authorList>
    </citation>
    <scope>NUCLEOTIDE SEQUENCE [LARGE SCALE GENOMIC DNA]</scope>
    <source>
        <strain evidence="3">EC202008001</strain>
        <tissue evidence="3">Blood</tissue>
    </source>
</reference>
<dbReference type="EMBL" id="JAHKSW010000001">
    <property type="protein sequence ID" value="KAG7335975.1"/>
    <property type="molecule type" value="Genomic_DNA"/>
</dbReference>
<keyword evidence="4" id="KW-1185">Reference proteome</keyword>
<feature type="compositionally biased region" description="Basic and acidic residues" evidence="1">
    <location>
        <begin position="257"/>
        <end position="277"/>
    </location>
</feature>
<name>A0A9D3SV09_9TELE</name>
<feature type="compositionally biased region" description="Basic and acidic residues" evidence="1">
    <location>
        <begin position="80"/>
        <end position="121"/>
    </location>
</feature>
<dbReference type="OrthoDB" id="8888144at2759"/>
<gene>
    <name evidence="3" type="ORF">KOW79_000668</name>
</gene>
<evidence type="ECO:0000313" key="4">
    <source>
        <dbReference type="Proteomes" id="UP000824219"/>
    </source>
</evidence>
<feature type="chain" id="PRO_5038405825" evidence="2">
    <location>
        <begin position="22"/>
        <end position="286"/>
    </location>
</feature>
<comment type="caution">
    <text evidence="3">The sequence shown here is derived from an EMBL/GenBank/DDBJ whole genome shotgun (WGS) entry which is preliminary data.</text>
</comment>
<evidence type="ECO:0000313" key="3">
    <source>
        <dbReference type="EMBL" id="KAG7335975.1"/>
    </source>
</evidence>
<dbReference type="AlphaFoldDB" id="A0A9D3SV09"/>
<feature type="signal peptide" evidence="2">
    <location>
        <begin position="1"/>
        <end position="21"/>
    </location>
</feature>